<accession>A0A5C7ESM1</accession>
<keyword evidence="2" id="KW-1133">Transmembrane helix</keyword>
<evidence type="ECO:0000256" key="2">
    <source>
        <dbReference type="SAM" id="Phobius"/>
    </source>
</evidence>
<feature type="domain" description="Zinc finger/thioredoxin putative" evidence="3">
    <location>
        <begin position="3"/>
        <end position="39"/>
    </location>
</feature>
<evidence type="ECO:0000259" key="3">
    <source>
        <dbReference type="Pfam" id="PF13719"/>
    </source>
</evidence>
<proteinExistence type="predicted"/>
<dbReference type="InterPro" id="IPR021834">
    <property type="entry name" value="DUF3426"/>
</dbReference>
<name>A0A5C7ESM1_9PROT</name>
<feature type="compositionally biased region" description="Basic and acidic residues" evidence="1">
    <location>
        <begin position="94"/>
        <end position="119"/>
    </location>
</feature>
<keyword evidence="2" id="KW-0812">Transmembrane</keyword>
<dbReference type="OrthoDB" id="5294582at2"/>
<dbReference type="InParanoid" id="A0A5C7ESM1"/>
<dbReference type="NCBIfam" id="TIGR02098">
    <property type="entry name" value="MJ0042_CXXC"/>
    <property type="match status" value="1"/>
</dbReference>
<reference evidence="4 5" key="1">
    <citation type="submission" date="2019-08" db="EMBL/GenBank/DDBJ databases">
        <title>Pelomicrobium methylotrophicum gen. nov., sp. nov. a moderately thermophilic, facultatively anaerobic, lithoautotrophic and methylotrophic bacterium isolated from a terrestrial mud volcano.</title>
        <authorList>
            <person name="Slobodkina G.B."/>
            <person name="Merkel A.Y."/>
            <person name="Slobodkin A.I."/>
        </authorList>
    </citation>
    <scope>NUCLEOTIDE SEQUENCE [LARGE SCALE GENOMIC DNA]</scope>
    <source>
        <strain evidence="4 5">SM250</strain>
    </source>
</reference>
<dbReference type="EMBL" id="VPFL01000021">
    <property type="protein sequence ID" value="TXF10840.1"/>
    <property type="molecule type" value="Genomic_DNA"/>
</dbReference>
<comment type="caution">
    <text evidence="4">The sequence shown here is derived from an EMBL/GenBank/DDBJ whole genome shotgun (WGS) entry which is preliminary data.</text>
</comment>
<feature type="transmembrane region" description="Helical" evidence="2">
    <location>
        <begin position="139"/>
        <end position="160"/>
    </location>
</feature>
<dbReference type="Proteomes" id="UP000321201">
    <property type="component" value="Unassembled WGS sequence"/>
</dbReference>
<organism evidence="4 5">
    <name type="scientific">Pelomicrobium methylotrophicum</name>
    <dbReference type="NCBI Taxonomy" id="2602750"/>
    <lineage>
        <taxon>Bacteria</taxon>
        <taxon>Pseudomonadati</taxon>
        <taxon>Pseudomonadota</taxon>
        <taxon>Hydrogenophilia</taxon>
        <taxon>Hydrogenophilia incertae sedis</taxon>
        <taxon>Pelomicrobium</taxon>
    </lineage>
</organism>
<evidence type="ECO:0000313" key="4">
    <source>
        <dbReference type="EMBL" id="TXF10840.1"/>
    </source>
</evidence>
<evidence type="ECO:0000313" key="5">
    <source>
        <dbReference type="Proteomes" id="UP000321201"/>
    </source>
</evidence>
<evidence type="ECO:0000256" key="1">
    <source>
        <dbReference type="SAM" id="MobiDB-lite"/>
    </source>
</evidence>
<dbReference type="AlphaFoldDB" id="A0A5C7ESM1"/>
<keyword evidence="5" id="KW-1185">Reference proteome</keyword>
<dbReference type="Pfam" id="PF11906">
    <property type="entry name" value="DUF3426"/>
    <property type="match status" value="1"/>
</dbReference>
<dbReference type="InterPro" id="IPR011723">
    <property type="entry name" value="Znf/thioredoxin_put"/>
</dbReference>
<dbReference type="Pfam" id="PF13719">
    <property type="entry name" value="Zn_ribbon_5"/>
    <property type="match status" value="1"/>
</dbReference>
<protein>
    <submittedName>
        <fullName evidence="4">DUF3426 domain-containing protein</fullName>
    </submittedName>
</protein>
<dbReference type="RefSeq" id="WP_147800733.1">
    <property type="nucleotide sequence ID" value="NZ_VPFL01000021.1"/>
</dbReference>
<sequence>MTMVTRCPACSTMFKITPEQLRARGGQVRCGRCRQVFNALDTLAILPEPSPAVPPDSSMEQAAPPPNPSQEAQPPAAAPVPPAEQGAENVQRAEAAEPLKLDEERKTPPPVKDRRRDEETLSAGGLLEEPRSPRRRASLGWGIGAAVLLLTLAGQLAYLFRTELAALYPDARPYLEQACAHLGCEVPLPRKPQFIHIELSDLQADPVRPERLTLTMALRNRAPFRQAFPAIELTLTDDQNQPLARRVFLPQDYMIDSDAVARGLASNAVADIRLPLETGDLRPSGYRLYAFYP</sequence>
<feature type="region of interest" description="Disordered" evidence="1">
    <location>
        <begin position="47"/>
        <end position="133"/>
    </location>
</feature>
<keyword evidence="2" id="KW-0472">Membrane</keyword>
<gene>
    <name evidence="4" type="ORF">FR698_13445</name>
</gene>